<accession>M7ZDW0</accession>
<sequence length="86" mass="9139">MGSSGQKSPRENDLEGGLVGLLSRGTWSHCTLQRTAADSRNCPRRATRGHPGAPHSHQAAAAVAEMEDPLQRARPVEELPTAVDEG</sequence>
<evidence type="ECO:0000256" key="1">
    <source>
        <dbReference type="SAM" id="MobiDB-lite"/>
    </source>
</evidence>
<evidence type="ECO:0000313" key="2">
    <source>
        <dbReference type="EMBL" id="EMS57831.1"/>
    </source>
</evidence>
<protein>
    <submittedName>
        <fullName evidence="2">Uncharacterized protein</fullName>
    </submittedName>
</protein>
<dbReference type="AlphaFoldDB" id="M7ZDW0"/>
<name>M7ZDW0_TRIUA</name>
<organism evidence="2">
    <name type="scientific">Triticum urartu</name>
    <name type="common">Red wild einkorn</name>
    <name type="synonym">Crithodium urartu</name>
    <dbReference type="NCBI Taxonomy" id="4572"/>
    <lineage>
        <taxon>Eukaryota</taxon>
        <taxon>Viridiplantae</taxon>
        <taxon>Streptophyta</taxon>
        <taxon>Embryophyta</taxon>
        <taxon>Tracheophyta</taxon>
        <taxon>Spermatophyta</taxon>
        <taxon>Magnoliopsida</taxon>
        <taxon>Liliopsida</taxon>
        <taxon>Poales</taxon>
        <taxon>Poaceae</taxon>
        <taxon>BOP clade</taxon>
        <taxon>Pooideae</taxon>
        <taxon>Triticodae</taxon>
        <taxon>Triticeae</taxon>
        <taxon>Triticinae</taxon>
        <taxon>Triticum</taxon>
    </lineage>
</organism>
<feature type="region of interest" description="Disordered" evidence="1">
    <location>
        <begin position="35"/>
        <end position="86"/>
    </location>
</feature>
<dbReference type="EMBL" id="KD139936">
    <property type="protein sequence ID" value="EMS57831.1"/>
    <property type="molecule type" value="Genomic_DNA"/>
</dbReference>
<gene>
    <name evidence="2" type="ORF">TRIUR3_16535</name>
</gene>
<proteinExistence type="predicted"/>
<reference evidence="2" key="1">
    <citation type="journal article" date="2013" name="Nature">
        <title>Draft genome of the wheat A-genome progenitor Triticum urartu.</title>
        <authorList>
            <person name="Ling H.Q."/>
            <person name="Zhao S."/>
            <person name="Liu D."/>
            <person name="Wang J."/>
            <person name="Sun H."/>
            <person name="Zhang C."/>
            <person name="Fan H."/>
            <person name="Li D."/>
            <person name="Dong L."/>
            <person name="Tao Y."/>
            <person name="Gao C."/>
            <person name="Wu H."/>
            <person name="Li Y."/>
            <person name="Cui Y."/>
            <person name="Guo X."/>
            <person name="Zheng S."/>
            <person name="Wang B."/>
            <person name="Yu K."/>
            <person name="Liang Q."/>
            <person name="Yang W."/>
            <person name="Lou X."/>
            <person name="Chen J."/>
            <person name="Feng M."/>
            <person name="Jian J."/>
            <person name="Zhang X."/>
            <person name="Luo G."/>
            <person name="Jiang Y."/>
            <person name="Liu J."/>
            <person name="Wang Z."/>
            <person name="Sha Y."/>
            <person name="Zhang B."/>
            <person name="Wu H."/>
            <person name="Tang D."/>
            <person name="Shen Q."/>
            <person name="Xue P."/>
            <person name="Zou S."/>
            <person name="Wang X."/>
            <person name="Liu X."/>
            <person name="Wang F."/>
            <person name="Yang Y."/>
            <person name="An X."/>
            <person name="Dong Z."/>
            <person name="Zhang K."/>
            <person name="Zhang X."/>
            <person name="Luo M.C."/>
            <person name="Dvorak J."/>
            <person name="Tong Y."/>
            <person name="Wang J."/>
            <person name="Yang H."/>
            <person name="Li Z."/>
            <person name="Wang D."/>
            <person name="Zhang A."/>
            <person name="Wang J."/>
        </authorList>
    </citation>
    <scope>NUCLEOTIDE SEQUENCE</scope>
</reference>